<accession>A0A6J5KT32</accession>
<sequence>MYLLAGAEDLSREFNDLASFYSDFYKEVYGSRPRHMALCADQYANVGQLEEALIDLRRCVSDVEKASVSVFEQEAVERKKAVDDFEAYVRSCIEVGATGRTDAIGWICDSHNVPNENSVYGWEHLEYRLNIPYGYIAKSFAEVAA</sequence>
<proteinExistence type="predicted"/>
<protein>
    <submittedName>
        <fullName evidence="1">Uncharacterized protein</fullName>
    </submittedName>
</protein>
<gene>
    <name evidence="1" type="ORF">UFOVP49_58</name>
</gene>
<evidence type="ECO:0000313" key="1">
    <source>
        <dbReference type="EMBL" id="CAB4124203.1"/>
    </source>
</evidence>
<dbReference type="EMBL" id="LR796178">
    <property type="protein sequence ID" value="CAB4124203.1"/>
    <property type="molecule type" value="Genomic_DNA"/>
</dbReference>
<name>A0A6J5KT32_9CAUD</name>
<reference evidence="1" key="1">
    <citation type="submission" date="2020-04" db="EMBL/GenBank/DDBJ databases">
        <authorList>
            <person name="Chiriac C."/>
            <person name="Salcher M."/>
            <person name="Ghai R."/>
            <person name="Kavagutti S V."/>
        </authorList>
    </citation>
    <scope>NUCLEOTIDE SEQUENCE</scope>
</reference>
<organism evidence="1">
    <name type="scientific">uncultured Caudovirales phage</name>
    <dbReference type="NCBI Taxonomy" id="2100421"/>
    <lineage>
        <taxon>Viruses</taxon>
        <taxon>Duplodnaviria</taxon>
        <taxon>Heunggongvirae</taxon>
        <taxon>Uroviricota</taxon>
        <taxon>Caudoviricetes</taxon>
        <taxon>Peduoviridae</taxon>
        <taxon>Maltschvirus</taxon>
        <taxon>Maltschvirus maltsch</taxon>
    </lineage>
</organism>